<dbReference type="HOGENOM" id="CLU_2726020_0_0_1"/>
<sequence>MDTLGAPLRSGESYQISVVVADHPGALTIGKTDDLDCVYLVSSQDDSSHGLSVKFHSTDILGSVFTGRPIEI</sequence>
<dbReference type="Proteomes" id="UP000265566">
    <property type="component" value="Chromosome 6"/>
</dbReference>
<dbReference type="EMBL" id="PSQE01000006">
    <property type="protein sequence ID" value="RHN52109.1"/>
    <property type="molecule type" value="Genomic_DNA"/>
</dbReference>
<accession>A0A396HFM0</accession>
<keyword evidence="2" id="KW-0964">Secreted</keyword>
<proteinExistence type="predicted"/>
<comment type="subcellular location">
    <subcellularLocation>
        <location evidence="1">Secreted</location>
    </subcellularLocation>
</comment>
<reference evidence="3" key="1">
    <citation type="journal article" date="2018" name="Nat. Plants">
        <title>Whole-genome landscape of Medicago truncatula symbiotic genes.</title>
        <authorList>
            <person name="Pecrix Y."/>
            <person name="Gamas P."/>
            <person name="Carrere S."/>
        </authorList>
    </citation>
    <scope>NUCLEOTIDE SEQUENCE</scope>
    <source>
        <tissue evidence="3">Leaves</tissue>
    </source>
</reference>
<dbReference type="GO" id="GO:0005576">
    <property type="term" value="C:extracellular region"/>
    <property type="evidence" value="ECO:0007669"/>
    <property type="project" value="UniProtKB-SubCell"/>
</dbReference>
<dbReference type="SUPFAM" id="SSF50386">
    <property type="entry name" value="STI-like"/>
    <property type="match status" value="1"/>
</dbReference>
<evidence type="ECO:0000256" key="2">
    <source>
        <dbReference type="ARBA" id="ARBA00022525"/>
    </source>
</evidence>
<evidence type="ECO:0000256" key="1">
    <source>
        <dbReference type="ARBA" id="ARBA00004613"/>
    </source>
</evidence>
<protein>
    <submittedName>
        <fullName evidence="3">Uncharacterized protein</fullName>
    </submittedName>
</protein>
<dbReference type="GO" id="GO:0004866">
    <property type="term" value="F:endopeptidase inhibitor activity"/>
    <property type="evidence" value="ECO:0007669"/>
    <property type="project" value="InterPro"/>
</dbReference>
<dbReference type="AlphaFoldDB" id="A0A396HFM0"/>
<gene>
    <name evidence="3" type="ORF">MtrunA17_Chr6g0476811</name>
</gene>
<dbReference type="InterPro" id="IPR002160">
    <property type="entry name" value="Prot_inh_Kunz-lg"/>
</dbReference>
<organism evidence="3">
    <name type="scientific">Medicago truncatula</name>
    <name type="common">Barrel medic</name>
    <name type="synonym">Medicago tribuloides</name>
    <dbReference type="NCBI Taxonomy" id="3880"/>
    <lineage>
        <taxon>Eukaryota</taxon>
        <taxon>Viridiplantae</taxon>
        <taxon>Streptophyta</taxon>
        <taxon>Embryophyta</taxon>
        <taxon>Tracheophyta</taxon>
        <taxon>Spermatophyta</taxon>
        <taxon>Magnoliopsida</taxon>
        <taxon>eudicotyledons</taxon>
        <taxon>Gunneridae</taxon>
        <taxon>Pentapetalae</taxon>
        <taxon>rosids</taxon>
        <taxon>fabids</taxon>
        <taxon>Fabales</taxon>
        <taxon>Fabaceae</taxon>
        <taxon>Papilionoideae</taxon>
        <taxon>50 kb inversion clade</taxon>
        <taxon>NPAAA clade</taxon>
        <taxon>Hologalegina</taxon>
        <taxon>IRL clade</taxon>
        <taxon>Trifolieae</taxon>
        <taxon>Medicago</taxon>
    </lineage>
</organism>
<dbReference type="Gramene" id="rna36732">
    <property type="protein sequence ID" value="RHN52109.1"/>
    <property type="gene ID" value="gene36732"/>
</dbReference>
<dbReference type="InterPro" id="IPR011065">
    <property type="entry name" value="Kunitz_inhibitor_STI-like_sf"/>
</dbReference>
<dbReference type="Gene3D" id="2.80.10.50">
    <property type="match status" value="1"/>
</dbReference>
<dbReference type="PaxDb" id="3880-AES75801"/>
<comment type="caution">
    <text evidence="3">The sequence shown here is derived from an EMBL/GenBank/DDBJ whole genome shotgun (WGS) entry which is preliminary data.</text>
</comment>
<evidence type="ECO:0000313" key="3">
    <source>
        <dbReference type="EMBL" id="RHN52109.1"/>
    </source>
</evidence>
<dbReference type="Pfam" id="PF00197">
    <property type="entry name" value="Kunitz_legume"/>
    <property type="match status" value="1"/>
</dbReference>
<name>A0A396HFM0_MEDTR</name>